<dbReference type="OrthoDB" id="251529at2759"/>
<proteinExistence type="predicted"/>
<keyword evidence="2" id="KW-0732">Signal</keyword>
<keyword evidence="1" id="KW-1133">Transmembrane helix</keyword>
<feature type="signal peptide" evidence="2">
    <location>
        <begin position="1"/>
        <end position="24"/>
    </location>
</feature>
<dbReference type="VEuPathDB" id="TriTrypDB:TRSC58_05206"/>
<organism evidence="3 4">
    <name type="scientific">Trypanosoma rangeli SC58</name>
    <dbReference type="NCBI Taxonomy" id="429131"/>
    <lineage>
        <taxon>Eukaryota</taxon>
        <taxon>Discoba</taxon>
        <taxon>Euglenozoa</taxon>
        <taxon>Kinetoplastea</taxon>
        <taxon>Metakinetoplastina</taxon>
        <taxon>Trypanosomatida</taxon>
        <taxon>Trypanosomatidae</taxon>
        <taxon>Trypanosoma</taxon>
        <taxon>Herpetosoma</taxon>
    </lineage>
</organism>
<accession>A0A061IZ54</accession>
<comment type="caution">
    <text evidence="3">The sequence shown here is derived from an EMBL/GenBank/DDBJ whole genome shotgun (WGS) entry which is preliminary data.</text>
</comment>
<evidence type="ECO:0000256" key="1">
    <source>
        <dbReference type="SAM" id="Phobius"/>
    </source>
</evidence>
<evidence type="ECO:0000313" key="4">
    <source>
        <dbReference type="Proteomes" id="UP000031737"/>
    </source>
</evidence>
<protein>
    <submittedName>
        <fullName evidence="3">Uncharacterized protein</fullName>
    </submittedName>
</protein>
<gene>
    <name evidence="3" type="ORF">TRSC58_05206</name>
</gene>
<dbReference type="AlphaFoldDB" id="A0A061IZ54"/>
<feature type="transmembrane region" description="Helical" evidence="1">
    <location>
        <begin position="163"/>
        <end position="187"/>
    </location>
</feature>
<evidence type="ECO:0000256" key="2">
    <source>
        <dbReference type="SAM" id="SignalP"/>
    </source>
</evidence>
<dbReference type="Proteomes" id="UP000031737">
    <property type="component" value="Unassembled WGS sequence"/>
</dbReference>
<reference evidence="3 4" key="1">
    <citation type="submission" date="2013-07" db="EMBL/GenBank/DDBJ databases">
        <authorList>
            <person name="Stoco P.H."/>
            <person name="Wagner G."/>
            <person name="Gerber A."/>
            <person name="Zaha A."/>
            <person name="Thompson C."/>
            <person name="Bartholomeu D.C."/>
            <person name="Luckemeyer D.D."/>
            <person name="Bahia D."/>
            <person name="Loreto E."/>
            <person name="Prestes E.B."/>
            <person name="Lima F.M."/>
            <person name="Rodrigues-Luiz G."/>
            <person name="Vallejo G.A."/>
            <person name="Filho J.F."/>
            <person name="Monteiro K.M."/>
            <person name="Tyler K.M."/>
            <person name="de Almeida L.G."/>
            <person name="Ortiz M.F."/>
            <person name="Siervo M.A."/>
            <person name="de Moraes M.H."/>
            <person name="Cunha O.L."/>
            <person name="Mendonca-Neto R."/>
            <person name="Silva R."/>
            <person name="Teixeira S.M."/>
            <person name="Murta S.M."/>
            <person name="Sincero T.C."/>
            <person name="Mendes T.A."/>
            <person name="Urmenyi T.P."/>
            <person name="Silva V.G."/>
            <person name="da Rocha W.D."/>
            <person name="Andersson B."/>
            <person name="Romanha A.J."/>
            <person name="Steindel M."/>
            <person name="de Vasconcelos A.T."/>
            <person name="Grisard E.C."/>
        </authorList>
    </citation>
    <scope>NUCLEOTIDE SEQUENCE [LARGE SCALE GENOMIC DNA]</scope>
    <source>
        <strain evidence="3 4">SC58</strain>
    </source>
</reference>
<sequence>MMQGKTVPLLLAALVLAAALPATALPAPALEATSKHIIVFNGSAWGPVVKEKRQTLEAAIVSDINTKLIRKFVFNTTVVTNFLAADKNLEAHVTVTQTLLPDAPTPKLQNIWGPEEVNSMITRANFRTTLVPYPGPGKAVLVSVYVPDKEKALDACTGACKGAILVGVAVAAGTVVTTLVVFFYICCRCAK</sequence>
<keyword evidence="1" id="KW-0812">Transmembrane</keyword>
<dbReference type="EMBL" id="AUPL01005206">
    <property type="protein sequence ID" value="ESL07111.1"/>
    <property type="molecule type" value="Genomic_DNA"/>
</dbReference>
<evidence type="ECO:0000313" key="3">
    <source>
        <dbReference type="EMBL" id="ESL07111.1"/>
    </source>
</evidence>
<keyword evidence="1" id="KW-0472">Membrane</keyword>
<keyword evidence="4" id="KW-1185">Reference proteome</keyword>
<name>A0A061IZ54_TRYRA</name>
<feature type="chain" id="PRO_5001601452" evidence="2">
    <location>
        <begin position="25"/>
        <end position="191"/>
    </location>
</feature>